<organism evidence="1 2">
    <name type="scientific">Roseovarius pacificus</name>
    <dbReference type="NCBI Taxonomy" id="337701"/>
    <lineage>
        <taxon>Bacteria</taxon>
        <taxon>Pseudomonadati</taxon>
        <taxon>Pseudomonadota</taxon>
        <taxon>Alphaproteobacteria</taxon>
        <taxon>Rhodobacterales</taxon>
        <taxon>Roseobacteraceae</taxon>
        <taxon>Roseovarius</taxon>
    </lineage>
</organism>
<dbReference type="InterPro" id="IPR036388">
    <property type="entry name" value="WH-like_DNA-bd_sf"/>
</dbReference>
<keyword evidence="1" id="KW-0808">Transferase</keyword>
<keyword evidence="1" id="KW-0489">Methyltransferase</keyword>
<dbReference type="AlphaFoldDB" id="A0A1M6ZQ99"/>
<dbReference type="GO" id="GO:0032259">
    <property type="term" value="P:methylation"/>
    <property type="evidence" value="ECO:0007669"/>
    <property type="project" value="UniProtKB-KW"/>
</dbReference>
<gene>
    <name evidence="1" type="ORF">SAMN05444398_10219</name>
</gene>
<dbReference type="Pfam" id="PF13489">
    <property type="entry name" value="Methyltransf_23"/>
    <property type="match status" value="1"/>
</dbReference>
<dbReference type="CDD" id="cd02440">
    <property type="entry name" value="AdoMet_MTases"/>
    <property type="match status" value="1"/>
</dbReference>
<dbReference type="EMBL" id="FRBR01000002">
    <property type="protein sequence ID" value="SHL32641.1"/>
    <property type="molecule type" value="Genomic_DNA"/>
</dbReference>
<evidence type="ECO:0000313" key="1">
    <source>
        <dbReference type="EMBL" id="SHL32641.1"/>
    </source>
</evidence>
<keyword evidence="2" id="KW-1185">Reference proteome</keyword>
<accession>A0A1M6ZQ99</accession>
<reference evidence="1 2" key="1">
    <citation type="submission" date="2016-11" db="EMBL/GenBank/DDBJ databases">
        <authorList>
            <person name="Jaros S."/>
            <person name="Januszkiewicz K."/>
            <person name="Wedrychowicz H."/>
        </authorList>
    </citation>
    <scope>NUCLEOTIDE SEQUENCE [LARGE SCALE GENOMIC DNA]</scope>
    <source>
        <strain evidence="1 2">DSM 29589</strain>
    </source>
</reference>
<protein>
    <submittedName>
        <fullName evidence="1">Methyltransferase domain-containing protein</fullName>
    </submittedName>
</protein>
<dbReference type="Proteomes" id="UP000183974">
    <property type="component" value="Unassembled WGS sequence"/>
</dbReference>
<dbReference type="STRING" id="337701.SAMN05444398_10219"/>
<sequence>MYNMPSERRSGAGLLLDTLEGPIRQALLGWALDSGVFDLCETFILPDALARRMDLPPPQLLLTLRALVAADFMQTDGGRFRTAPDILPFVAKDSPRNMVATLRSMADMRHAGLNDIGTLIASATHGGNTRLFDDTHWDASYLSLAAFHRSVAADAMIPCLTSLPEWPDTQNLLEIGPGSAVLARRLLALRPDLSITLFDLPPVIERIAEEAADLPLSLVPGSYNGALPGKCFDVIWCSMTLYFHDQGLPALICRLAEHLAPGGVLLSFHEALTDDRTAPPEHVIGRLMPGLRQRDVSFAEGEIAEAMTAAGLRRPSSDRLSTPFGRFRLDAARKEA</sequence>
<dbReference type="InterPro" id="IPR029063">
    <property type="entry name" value="SAM-dependent_MTases_sf"/>
</dbReference>
<evidence type="ECO:0000313" key="2">
    <source>
        <dbReference type="Proteomes" id="UP000183974"/>
    </source>
</evidence>
<dbReference type="Gene3D" id="1.10.10.10">
    <property type="entry name" value="Winged helix-like DNA-binding domain superfamily/Winged helix DNA-binding domain"/>
    <property type="match status" value="1"/>
</dbReference>
<name>A0A1M6ZQ99_9RHOB</name>
<proteinExistence type="predicted"/>
<dbReference type="Gene3D" id="3.40.50.150">
    <property type="entry name" value="Vaccinia Virus protein VP39"/>
    <property type="match status" value="1"/>
</dbReference>
<dbReference type="GO" id="GO:0008168">
    <property type="term" value="F:methyltransferase activity"/>
    <property type="evidence" value="ECO:0007669"/>
    <property type="project" value="UniProtKB-KW"/>
</dbReference>
<dbReference type="SUPFAM" id="SSF53335">
    <property type="entry name" value="S-adenosyl-L-methionine-dependent methyltransferases"/>
    <property type="match status" value="1"/>
</dbReference>